<dbReference type="EMBL" id="DTDV01000001">
    <property type="protein sequence ID" value="HGK22839.1"/>
    <property type="molecule type" value="Genomic_DNA"/>
</dbReference>
<protein>
    <submittedName>
        <fullName evidence="4">Gfo/Idh/MocA family oxidoreductase</fullName>
    </submittedName>
</protein>
<evidence type="ECO:0000256" key="2">
    <source>
        <dbReference type="ARBA" id="ARBA00023002"/>
    </source>
</evidence>
<dbReference type="AlphaFoldDB" id="A0A7V3ZH20"/>
<dbReference type="SUPFAM" id="SSF55347">
    <property type="entry name" value="Glyceraldehyde-3-phosphate dehydrogenase-like, C-terminal domain"/>
    <property type="match status" value="1"/>
</dbReference>
<comment type="similarity">
    <text evidence="1">Belongs to the Gfo/Idh/MocA family.</text>
</comment>
<proteinExistence type="inferred from homology"/>
<sequence>MDKVRVGLVGAGFIARIHMAAYREISPYVEVVGVCSGRRENAERFSKEFGIPKVFGDFEELCASSDIDIVDVCTPTNLHDEVILCAAKNKKHVICEKPLTGYFGEDTDKELVGIEVPKSFMYKKVLEKIERIERTVKESGIKFMYGENLVYAPSIEKMKRMIYISSSPILEIRAECSHSGSHASYAKKWKTSGGGSLMRLGSHPVAVVLHLKHYEGLLRDGKPIRAKAVWSEVANLTKTEKFLKEEKHYVATSWEDVEDWSILVIDFEDGTKGIIFSNDVSLGGLKNWVQVNLSSGMIYANINPNNMMVAYAPEETVWKDEYVAEKIETKAGWNFPSPDDFWTRGFPQELKDFVLSVKENKEPVSNFDLAKETAKVLYAGYYSSEEGRKIELM</sequence>
<feature type="domain" description="Gfo/Idh/MocA-like oxidoreductase N-terminal" evidence="3">
    <location>
        <begin position="4"/>
        <end position="100"/>
    </location>
</feature>
<dbReference type="GO" id="GO:0016491">
    <property type="term" value="F:oxidoreductase activity"/>
    <property type="evidence" value="ECO:0007669"/>
    <property type="project" value="UniProtKB-KW"/>
</dbReference>
<dbReference type="InterPro" id="IPR000683">
    <property type="entry name" value="Gfo/Idh/MocA-like_OxRdtase_N"/>
</dbReference>
<evidence type="ECO:0000313" key="4">
    <source>
        <dbReference type="EMBL" id="HGK22839.1"/>
    </source>
</evidence>
<dbReference type="PANTHER" id="PTHR42840">
    <property type="entry name" value="NAD(P)-BINDING ROSSMANN-FOLD SUPERFAMILY PROTEIN-RELATED"/>
    <property type="match status" value="1"/>
</dbReference>
<dbReference type="RefSeq" id="WP_149122165.1">
    <property type="nucleotide sequence ID" value="NZ_VTFL01000001.1"/>
</dbReference>
<dbReference type="GO" id="GO:0000166">
    <property type="term" value="F:nucleotide binding"/>
    <property type="evidence" value="ECO:0007669"/>
    <property type="project" value="InterPro"/>
</dbReference>
<evidence type="ECO:0000259" key="3">
    <source>
        <dbReference type="Pfam" id="PF01408"/>
    </source>
</evidence>
<comment type="caution">
    <text evidence="4">The sequence shown here is derived from an EMBL/GenBank/DDBJ whole genome shotgun (WGS) entry which is preliminary data.</text>
</comment>
<dbReference type="InterPro" id="IPR036291">
    <property type="entry name" value="NAD(P)-bd_dom_sf"/>
</dbReference>
<name>A0A7V3ZH20_DICTH</name>
<dbReference type="Gene3D" id="3.40.50.720">
    <property type="entry name" value="NAD(P)-binding Rossmann-like Domain"/>
    <property type="match status" value="1"/>
</dbReference>
<evidence type="ECO:0000256" key="1">
    <source>
        <dbReference type="ARBA" id="ARBA00010928"/>
    </source>
</evidence>
<dbReference type="Pfam" id="PF01408">
    <property type="entry name" value="GFO_IDH_MocA"/>
    <property type="match status" value="1"/>
</dbReference>
<gene>
    <name evidence="4" type="ORF">ENU78_00055</name>
</gene>
<dbReference type="FunFam" id="3.30.360.10:FF:000071">
    <property type="entry name" value="Dehydrogenase, putative"/>
    <property type="match status" value="1"/>
</dbReference>
<dbReference type="SUPFAM" id="SSF51735">
    <property type="entry name" value="NAD(P)-binding Rossmann-fold domains"/>
    <property type="match status" value="1"/>
</dbReference>
<dbReference type="Gene3D" id="3.30.360.10">
    <property type="entry name" value="Dihydrodipicolinate Reductase, domain 2"/>
    <property type="match status" value="1"/>
</dbReference>
<dbReference type="PANTHER" id="PTHR42840:SF3">
    <property type="entry name" value="BINDING ROSSMANN FOLD OXIDOREDUCTASE, PUTATIVE (AFU_ORTHOLOGUE AFUA_2G10240)-RELATED"/>
    <property type="match status" value="1"/>
</dbReference>
<keyword evidence="2" id="KW-0560">Oxidoreductase</keyword>
<accession>A0A7V3ZH20</accession>
<organism evidence="4">
    <name type="scientific">Dictyoglomus thermophilum</name>
    <dbReference type="NCBI Taxonomy" id="14"/>
    <lineage>
        <taxon>Bacteria</taxon>
        <taxon>Pseudomonadati</taxon>
        <taxon>Dictyoglomota</taxon>
        <taxon>Dictyoglomia</taxon>
        <taxon>Dictyoglomales</taxon>
        <taxon>Dictyoglomaceae</taxon>
        <taxon>Dictyoglomus</taxon>
    </lineage>
</organism>
<reference evidence="4" key="1">
    <citation type="journal article" date="2020" name="mSystems">
        <title>Genome- and Community-Level Interaction Insights into Carbon Utilization and Element Cycling Functions of Hydrothermarchaeota in Hydrothermal Sediment.</title>
        <authorList>
            <person name="Zhou Z."/>
            <person name="Liu Y."/>
            <person name="Xu W."/>
            <person name="Pan J."/>
            <person name="Luo Z.H."/>
            <person name="Li M."/>
        </authorList>
    </citation>
    <scope>NUCLEOTIDE SEQUENCE [LARGE SCALE GENOMIC DNA]</scope>
    <source>
        <strain evidence="4">SpSt-70</strain>
    </source>
</reference>